<sequence length="94" mass="10323">MFEHMAGSVLEHTTVLVDEMMSLGSNLMDVNVALIKEHMAGSVLEHTTVLVDEMMSLGSNLMDVNVALIKVHNHWLLSSDGESEMLQSCVIVII</sequence>
<accession>A0AAP0P3A5</accession>
<reference evidence="1 2" key="1">
    <citation type="submission" date="2024-01" db="EMBL/GenBank/DDBJ databases">
        <title>Genome assemblies of Stephania.</title>
        <authorList>
            <person name="Yang L."/>
        </authorList>
    </citation>
    <scope>NUCLEOTIDE SEQUENCE [LARGE SCALE GENOMIC DNA]</scope>
    <source>
        <strain evidence="1">YNDBR</strain>
        <tissue evidence="1">Leaf</tissue>
    </source>
</reference>
<evidence type="ECO:0000313" key="2">
    <source>
        <dbReference type="Proteomes" id="UP001420932"/>
    </source>
</evidence>
<gene>
    <name evidence="1" type="ORF">Syun_017356</name>
</gene>
<dbReference type="Proteomes" id="UP001420932">
    <property type="component" value="Unassembled WGS sequence"/>
</dbReference>
<organism evidence="1 2">
    <name type="scientific">Stephania yunnanensis</name>
    <dbReference type="NCBI Taxonomy" id="152371"/>
    <lineage>
        <taxon>Eukaryota</taxon>
        <taxon>Viridiplantae</taxon>
        <taxon>Streptophyta</taxon>
        <taxon>Embryophyta</taxon>
        <taxon>Tracheophyta</taxon>
        <taxon>Spermatophyta</taxon>
        <taxon>Magnoliopsida</taxon>
        <taxon>Ranunculales</taxon>
        <taxon>Menispermaceae</taxon>
        <taxon>Menispermoideae</taxon>
        <taxon>Cissampelideae</taxon>
        <taxon>Stephania</taxon>
    </lineage>
</organism>
<name>A0AAP0P3A5_9MAGN</name>
<keyword evidence="2" id="KW-1185">Reference proteome</keyword>
<dbReference type="EMBL" id="JBBNAF010000007">
    <property type="protein sequence ID" value="KAK9128559.1"/>
    <property type="molecule type" value="Genomic_DNA"/>
</dbReference>
<dbReference type="AlphaFoldDB" id="A0AAP0P3A5"/>
<proteinExistence type="predicted"/>
<protein>
    <submittedName>
        <fullName evidence="1">Uncharacterized protein</fullName>
    </submittedName>
</protein>
<evidence type="ECO:0000313" key="1">
    <source>
        <dbReference type="EMBL" id="KAK9128559.1"/>
    </source>
</evidence>
<comment type="caution">
    <text evidence="1">The sequence shown here is derived from an EMBL/GenBank/DDBJ whole genome shotgun (WGS) entry which is preliminary data.</text>
</comment>